<organism evidence="1 2">
    <name type="scientific">Mycena pura</name>
    <dbReference type="NCBI Taxonomy" id="153505"/>
    <lineage>
        <taxon>Eukaryota</taxon>
        <taxon>Fungi</taxon>
        <taxon>Dikarya</taxon>
        <taxon>Basidiomycota</taxon>
        <taxon>Agaricomycotina</taxon>
        <taxon>Agaricomycetes</taxon>
        <taxon>Agaricomycetidae</taxon>
        <taxon>Agaricales</taxon>
        <taxon>Marasmiineae</taxon>
        <taxon>Mycenaceae</taxon>
        <taxon>Mycena</taxon>
    </lineage>
</organism>
<name>A0AAD6UTB8_9AGAR</name>
<evidence type="ECO:0000313" key="2">
    <source>
        <dbReference type="Proteomes" id="UP001219525"/>
    </source>
</evidence>
<proteinExistence type="predicted"/>
<dbReference type="AlphaFoldDB" id="A0AAD6UTB8"/>
<accession>A0AAD6UTB8</accession>
<evidence type="ECO:0000313" key="1">
    <source>
        <dbReference type="EMBL" id="KAJ7191870.1"/>
    </source>
</evidence>
<protein>
    <recommendedName>
        <fullName evidence="3">SnoaL-like domain-containing protein</fullName>
    </recommendedName>
</protein>
<comment type="caution">
    <text evidence="1">The sequence shown here is derived from an EMBL/GenBank/DDBJ whole genome shotgun (WGS) entry which is preliminary data.</text>
</comment>
<dbReference type="EMBL" id="JARJCW010000127">
    <property type="protein sequence ID" value="KAJ7191870.1"/>
    <property type="molecule type" value="Genomic_DNA"/>
</dbReference>
<keyword evidence="2" id="KW-1185">Reference proteome</keyword>
<sequence length="155" mass="16674">MAANIVAPTLIQFLEGNLKAIYTATDSEAFDDAFKAFLPEGDHATITLNGEKISRAQYKKVLQAETSDATKGTVTFQGPSQILAKGDTQAGTAGLAFTANITKKLIVEGVTVVTSVLIAVIEEHKSHHYFHGVHGGVTDHKRIVRLDQVISEQNN</sequence>
<evidence type="ECO:0008006" key="3">
    <source>
        <dbReference type="Google" id="ProtNLM"/>
    </source>
</evidence>
<gene>
    <name evidence="1" type="ORF">GGX14DRAFT_578601</name>
</gene>
<dbReference type="Proteomes" id="UP001219525">
    <property type="component" value="Unassembled WGS sequence"/>
</dbReference>
<reference evidence="1" key="1">
    <citation type="submission" date="2023-03" db="EMBL/GenBank/DDBJ databases">
        <title>Massive genome expansion in bonnet fungi (Mycena s.s.) driven by repeated elements and novel gene families across ecological guilds.</title>
        <authorList>
            <consortium name="Lawrence Berkeley National Laboratory"/>
            <person name="Harder C.B."/>
            <person name="Miyauchi S."/>
            <person name="Viragh M."/>
            <person name="Kuo A."/>
            <person name="Thoen E."/>
            <person name="Andreopoulos B."/>
            <person name="Lu D."/>
            <person name="Skrede I."/>
            <person name="Drula E."/>
            <person name="Henrissat B."/>
            <person name="Morin E."/>
            <person name="Kohler A."/>
            <person name="Barry K."/>
            <person name="LaButti K."/>
            <person name="Morin E."/>
            <person name="Salamov A."/>
            <person name="Lipzen A."/>
            <person name="Mereny Z."/>
            <person name="Hegedus B."/>
            <person name="Baldrian P."/>
            <person name="Stursova M."/>
            <person name="Weitz H."/>
            <person name="Taylor A."/>
            <person name="Grigoriev I.V."/>
            <person name="Nagy L.G."/>
            <person name="Martin F."/>
            <person name="Kauserud H."/>
        </authorList>
    </citation>
    <scope>NUCLEOTIDE SEQUENCE</scope>
    <source>
        <strain evidence="1">9144</strain>
    </source>
</reference>